<sequence>MGVPLLLSARSLSQHDRKQGPLLRHAQGGDALRTPHHPRPGKRLALSRHARQGVGRGPRVDLPPPRGARPNQLDATPHHRPREEGPRPAPRASSPQQPSAEGGSPLQLSARALSPHDRGQGPLGPGATEGSPSDGPGSQARASPCPRKTRQTGQTDRQPAAEAVPLSLSAQALSHTRPRPGPTPPPSAREGARGRWGEARANPWPAALGPRGRGGRRGREKPKPSPGQPRKTWLNGLAGQAARPPTPLARSGQARRRHGGKDRAGDARPPPPPPHSRPRAALGSGGPRSHPRPLRHPRTPAPDRLSLQLAAQARSQHDQRQGLPSDRAGDARPPPPPHSRPRAALGSGGPRSHPRPLRHPRTPAPDRLSLQLAAQARSQHDQRQGLPSLAAQARSQHDQRQGLPSVRQEREPGGR</sequence>
<dbReference type="AlphaFoldDB" id="A0A3R7SJS2"/>
<evidence type="ECO:0000313" key="2">
    <source>
        <dbReference type="EMBL" id="ROT63966.1"/>
    </source>
</evidence>
<dbReference type="Proteomes" id="UP000283509">
    <property type="component" value="Unassembled WGS sequence"/>
</dbReference>
<name>A0A3R7SJS2_PENVA</name>
<feature type="compositionally biased region" description="Basic residues" evidence="1">
    <location>
        <begin position="34"/>
        <end position="51"/>
    </location>
</feature>
<dbReference type="EMBL" id="QCYY01003348">
    <property type="protein sequence ID" value="ROT63966.1"/>
    <property type="molecule type" value="Genomic_DNA"/>
</dbReference>
<evidence type="ECO:0000313" key="3">
    <source>
        <dbReference type="Proteomes" id="UP000283509"/>
    </source>
</evidence>
<feature type="compositionally biased region" description="Low complexity" evidence="1">
    <location>
        <begin position="90"/>
        <end position="100"/>
    </location>
</feature>
<accession>A0A3R7SJS2</accession>
<reference evidence="2 3" key="2">
    <citation type="submission" date="2019-01" db="EMBL/GenBank/DDBJ databases">
        <title>The decoding of complex shrimp genome reveals the adaptation for benthos swimmer, frequently molting mechanism and breeding impact on genome.</title>
        <authorList>
            <person name="Sun Y."/>
            <person name="Gao Y."/>
            <person name="Yu Y."/>
        </authorList>
    </citation>
    <scope>NUCLEOTIDE SEQUENCE [LARGE SCALE GENOMIC DNA]</scope>
    <source>
        <tissue evidence="2">Muscle</tissue>
    </source>
</reference>
<keyword evidence="3" id="KW-1185">Reference proteome</keyword>
<proteinExistence type="predicted"/>
<feature type="compositionally biased region" description="Basic residues" evidence="1">
    <location>
        <begin position="352"/>
        <end position="361"/>
    </location>
</feature>
<reference evidence="2 3" key="1">
    <citation type="submission" date="2018-04" db="EMBL/GenBank/DDBJ databases">
        <authorList>
            <person name="Zhang X."/>
            <person name="Yuan J."/>
            <person name="Li F."/>
            <person name="Xiang J."/>
        </authorList>
    </citation>
    <scope>NUCLEOTIDE SEQUENCE [LARGE SCALE GENOMIC DNA]</scope>
    <source>
        <tissue evidence="2">Muscle</tissue>
    </source>
</reference>
<feature type="compositionally biased region" description="Basic residues" evidence="1">
    <location>
        <begin position="289"/>
        <end position="298"/>
    </location>
</feature>
<gene>
    <name evidence="2" type="ORF">C7M84_018100</name>
</gene>
<organism evidence="2 3">
    <name type="scientific">Penaeus vannamei</name>
    <name type="common">Whiteleg shrimp</name>
    <name type="synonym">Litopenaeus vannamei</name>
    <dbReference type="NCBI Taxonomy" id="6689"/>
    <lineage>
        <taxon>Eukaryota</taxon>
        <taxon>Metazoa</taxon>
        <taxon>Ecdysozoa</taxon>
        <taxon>Arthropoda</taxon>
        <taxon>Crustacea</taxon>
        <taxon>Multicrustacea</taxon>
        <taxon>Malacostraca</taxon>
        <taxon>Eumalacostraca</taxon>
        <taxon>Eucarida</taxon>
        <taxon>Decapoda</taxon>
        <taxon>Dendrobranchiata</taxon>
        <taxon>Penaeoidea</taxon>
        <taxon>Penaeidae</taxon>
        <taxon>Penaeus</taxon>
    </lineage>
</organism>
<evidence type="ECO:0000256" key="1">
    <source>
        <dbReference type="SAM" id="MobiDB-lite"/>
    </source>
</evidence>
<protein>
    <submittedName>
        <fullName evidence="2">Uncharacterized protein</fullName>
    </submittedName>
</protein>
<feature type="region of interest" description="Disordered" evidence="1">
    <location>
        <begin position="1"/>
        <end position="415"/>
    </location>
</feature>
<comment type="caution">
    <text evidence="2">The sequence shown here is derived from an EMBL/GenBank/DDBJ whole genome shotgun (WGS) entry which is preliminary data.</text>
</comment>